<evidence type="ECO:0000256" key="7">
    <source>
        <dbReference type="ARBA" id="ARBA00023004"/>
    </source>
</evidence>
<dbReference type="GO" id="GO:0046872">
    <property type="term" value="F:metal ion binding"/>
    <property type="evidence" value="ECO:0007669"/>
    <property type="project" value="UniProtKB-UniRule"/>
</dbReference>
<proteinExistence type="inferred from homology"/>
<dbReference type="eggNOG" id="ENOG502SBSE">
    <property type="taxonomic scope" value="Eukaryota"/>
</dbReference>
<organism evidence="10 11">
    <name type="scientific">Candida maltosa (strain Xu316)</name>
    <name type="common">Yeast</name>
    <dbReference type="NCBI Taxonomy" id="1245528"/>
    <lineage>
        <taxon>Eukaryota</taxon>
        <taxon>Fungi</taxon>
        <taxon>Dikarya</taxon>
        <taxon>Ascomycota</taxon>
        <taxon>Saccharomycotina</taxon>
        <taxon>Pichiomycetes</taxon>
        <taxon>Debaryomycetaceae</taxon>
        <taxon>Candida/Lodderomyces clade</taxon>
        <taxon>Candida</taxon>
    </lineage>
</organism>
<dbReference type="Gene3D" id="3.40.50.1820">
    <property type="entry name" value="alpha/beta hydrolase"/>
    <property type="match status" value="1"/>
</dbReference>
<dbReference type="GO" id="GO:0042744">
    <property type="term" value="P:hydrogen peroxide catabolic process"/>
    <property type="evidence" value="ECO:0007669"/>
    <property type="project" value="TreeGrafter"/>
</dbReference>
<dbReference type="InterPro" id="IPR044831">
    <property type="entry name" value="Ccp1-like"/>
</dbReference>
<dbReference type="InterPro" id="IPR002016">
    <property type="entry name" value="Haem_peroxidase"/>
</dbReference>
<dbReference type="GO" id="GO:0000302">
    <property type="term" value="P:response to reactive oxygen species"/>
    <property type="evidence" value="ECO:0007669"/>
    <property type="project" value="TreeGrafter"/>
</dbReference>
<dbReference type="HOGENOM" id="CLU_416765_0_0_1"/>
<keyword evidence="5" id="KW-0479">Metal-binding</keyword>
<dbReference type="Gene3D" id="1.10.520.10">
    <property type="match status" value="1"/>
</dbReference>
<comment type="function">
    <text evidence="1">Destroys radicals which are normally produced within the cells and which are toxic to biological systems.</text>
</comment>
<dbReference type="GO" id="GO:0004601">
    <property type="term" value="F:peroxidase activity"/>
    <property type="evidence" value="ECO:0007669"/>
    <property type="project" value="UniProtKB-KW"/>
</dbReference>
<evidence type="ECO:0000259" key="9">
    <source>
        <dbReference type="PROSITE" id="PS50873"/>
    </source>
</evidence>
<keyword evidence="3 8" id="KW-0575">Peroxidase</keyword>
<keyword evidence="6 8" id="KW-0560">Oxidoreductase</keyword>
<evidence type="ECO:0000256" key="2">
    <source>
        <dbReference type="ARBA" id="ARBA00005997"/>
    </source>
</evidence>
<comment type="caution">
    <text evidence="10">The sequence shown here is derived from an EMBL/GenBank/DDBJ whole genome shotgun (WGS) entry which is preliminary data.</text>
</comment>
<keyword evidence="11" id="KW-1185">Reference proteome</keyword>
<dbReference type="InterPro" id="IPR019436">
    <property type="entry name" value="Say1-like"/>
</dbReference>
<reference evidence="10 11" key="1">
    <citation type="submission" date="2013-02" db="EMBL/GenBank/DDBJ databases">
        <title>Genome sequence of Candida maltosa Xu316, a potential industrial strain for xylitol and ethanol production.</title>
        <authorList>
            <person name="Yu J."/>
            <person name="Wang Q."/>
            <person name="Geng X."/>
            <person name="Bao W."/>
            <person name="He P."/>
            <person name="Cai J."/>
        </authorList>
    </citation>
    <scope>NUCLEOTIDE SEQUENCE [LARGE SCALE GENOMIC DNA]</scope>
    <source>
        <strain evidence="11">Xu316</strain>
    </source>
</reference>
<gene>
    <name evidence="10" type="ORF">G210_4953</name>
</gene>
<dbReference type="SUPFAM" id="SSF53474">
    <property type="entry name" value="alpha/beta-Hydrolases"/>
    <property type="match status" value="1"/>
</dbReference>
<name>M3JCZ5_CANMX</name>
<dbReference type="OrthoDB" id="2152029at2759"/>
<evidence type="ECO:0000256" key="6">
    <source>
        <dbReference type="ARBA" id="ARBA00023002"/>
    </source>
</evidence>
<keyword evidence="4" id="KW-0349">Heme</keyword>
<dbReference type="PROSITE" id="PS00436">
    <property type="entry name" value="PEROXIDASE_2"/>
    <property type="match status" value="1"/>
</dbReference>
<dbReference type="GO" id="GO:0020037">
    <property type="term" value="F:heme binding"/>
    <property type="evidence" value="ECO:0007669"/>
    <property type="project" value="UniProtKB-UniRule"/>
</dbReference>
<feature type="domain" description="Plant heme peroxidase family profile" evidence="9">
    <location>
        <begin position="417"/>
        <end position="658"/>
    </location>
</feature>
<dbReference type="EC" id="1.11.1.-" evidence="8"/>
<dbReference type="AlphaFoldDB" id="M3JCZ5"/>
<dbReference type="PRINTS" id="PR00458">
    <property type="entry name" value="PEROXIDASE"/>
</dbReference>
<evidence type="ECO:0000256" key="3">
    <source>
        <dbReference type="ARBA" id="ARBA00022559"/>
    </source>
</evidence>
<dbReference type="InterPro" id="IPR002207">
    <property type="entry name" value="Peroxidase_I"/>
</dbReference>
<dbReference type="PANTHER" id="PTHR31356">
    <property type="entry name" value="THYLAKOID LUMENAL 29 KDA PROTEIN, CHLOROPLASTIC-RELATED"/>
    <property type="match status" value="1"/>
</dbReference>
<accession>M3JCZ5</accession>
<dbReference type="EMBL" id="AOGT01000400">
    <property type="protein sequence ID" value="EMG50043.1"/>
    <property type="molecule type" value="Genomic_DNA"/>
</dbReference>
<keyword evidence="7" id="KW-0408">Iron</keyword>
<evidence type="ECO:0000256" key="8">
    <source>
        <dbReference type="RuleBase" id="RU363051"/>
    </source>
</evidence>
<dbReference type="STRING" id="1245528.M3JCZ5"/>
<dbReference type="PANTHER" id="PTHR31356:SF36">
    <property type="entry name" value="L-ASCORBATE PEROXIDASE 3"/>
    <property type="match status" value="1"/>
</dbReference>
<protein>
    <recommendedName>
        <fullName evidence="8">Peroxidase</fullName>
        <ecNumber evidence="8">1.11.1.-</ecNumber>
    </recommendedName>
</protein>
<evidence type="ECO:0000256" key="5">
    <source>
        <dbReference type="ARBA" id="ARBA00022723"/>
    </source>
</evidence>
<dbReference type="Pfam" id="PF00141">
    <property type="entry name" value="peroxidase"/>
    <property type="match status" value="1"/>
</dbReference>
<evidence type="ECO:0000256" key="4">
    <source>
        <dbReference type="ARBA" id="ARBA00022617"/>
    </source>
</evidence>
<dbReference type="Pfam" id="PF10340">
    <property type="entry name" value="Say1_Mug180"/>
    <property type="match status" value="1"/>
</dbReference>
<evidence type="ECO:0000256" key="1">
    <source>
        <dbReference type="ARBA" id="ARBA00003917"/>
    </source>
</evidence>
<dbReference type="Gene3D" id="1.10.420.10">
    <property type="entry name" value="Peroxidase, domain 2"/>
    <property type="match status" value="1"/>
</dbReference>
<comment type="similarity">
    <text evidence="2">Belongs to the peroxidase family. Cytochrome c peroxidase subfamily.</text>
</comment>
<dbReference type="PRINTS" id="PR00459">
    <property type="entry name" value="ASPEROXIDASE"/>
</dbReference>
<dbReference type="PROSITE" id="PS50873">
    <property type="entry name" value="PEROXIDASE_4"/>
    <property type="match status" value="1"/>
</dbReference>
<dbReference type="Proteomes" id="UP000011777">
    <property type="component" value="Unassembled WGS sequence"/>
</dbReference>
<dbReference type="SUPFAM" id="SSF48113">
    <property type="entry name" value="Heme-dependent peroxidases"/>
    <property type="match status" value="1"/>
</dbReference>
<dbReference type="InterPro" id="IPR010255">
    <property type="entry name" value="Haem_peroxidase_sf"/>
</dbReference>
<evidence type="ECO:0000313" key="11">
    <source>
        <dbReference type="Proteomes" id="UP000011777"/>
    </source>
</evidence>
<dbReference type="GO" id="GO:0034599">
    <property type="term" value="P:cellular response to oxidative stress"/>
    <property type="evidence" value="ECO:0007669"/>
    <property type="project" value="InterPro"/>
</dbReference>
<dbReference type="InterPro" id="IPR019794">
    <property type="entry name" value="Peroxidases_AS"/>
</dbReference>
<sequence>MISWDFALKLLTLPYTIIKAVLEYYTFGTPYSRTNREFKNSLYKNVLLSIEYHVSGNYKKQNLKAVVYQPITKVIKKFKSHPLASQLNNFGKKFDKYSYWIHESDKKDSKVLIYMHGGGYMLNMFESQFVFISALHYALDDHAAENTSILVVDYSLTMFDQAYPTQLFECLTSYSNLVKAGYKDIFLLGDSAGAHMALSIARAVAYPKEVEEQFNHYPKFKLDFDVCNLPQPKGLLLISPWVEPTIKPKVPNKRGINTWGDLGAFDTSLGDAYAADNDRAFINNFLNFTNTNWEDHWKNVEPLNNGNNLMIVGEREVLRDGVDDFYDIIKKSGKVDYHTEPGGIHAGLVYVECLDYASKKGAKRALKGDFKDQYLKNIIFSIFSPFIELPKTYLILPSPIDEIIKAIVDIFPVNYDDGSLAPAIVRLAWHCCATYDAVHKTGGSNGSTMRLVPEITDEGNFGLDIARAALESVKQKFPQISYADLWTLAGKVAIEYMGGPTIIWKSGRVDCVDENYVPPNGLLPFAYKDANHIRVTFTRMGLNDQETVALLGTHCLGRCHKRFSGWEGKWTKTPTKFTNEYFKVLLNESWSQGIVPETGKVQYYNSDSSLMMLNTDMELLRDQEYYRWVQVYANDKEKFFADFGAAFSKLLELGVVRD</sequence>
<evidence type="ECO:0000313" key="10">
    <source>
        <dbReference type="EMBL" id="EMG50043.1"/>
    </source>
</evidence>
<dbReference type="InterPro" id="IPR029058">
    <property type="entry name" value="AB_hydrolase_fold"/>
</dbReference>